<evidence type="ECO:0000313" key="1">
    <source>
        <dbReference type="EMBL" id="KCW81425.1"/>
    </source>
</evidence>
<sequence>MSFEHNCKCPSVAIRKKSQVIKQSCTFFSIHSLHPYKKLGEDVHNLGRKYASNWTEPKSQARGQTRVEGT</sequence>
<gene>
    <name evidence="1" type="ORF">EUGRSUZ_C02805</name>
</gene>
<protein>
    <submittedName>
        <fullName evidence="1">Uncharacterized protein</fullName>
    </submittedName>
</protein>
<reference evidence="1" key="1">
    <citation type="submission" date="2013-07" db="EMBL/GenBank/DDBJ databases">
        <title>The genome of Eucalyptus grandis.</title>
        <authorList>
            <person name="Schmutz J."/>
            <person name="Hayes R."/>
            <person name="Myburg A."/>
            <person name="Tuskan G."/>
            <person name="Grattapaglia D."/>
            <person name="Rokhsar D.S."/>
        </authorList>
    </citation>
    <scope>NUCLEOTIDE SEQUENCE</scope>
    <source>
        <tissue evidence="1">Leaf extractions</tissue>
    </source>
</reference>
<name>A0A059CU36_EUCGR</name>
<accession>A0A059CU36</accession>
<dbReference type="InParanoid" id="A0A059CU36"/>
<dbReference type="AlphaFoldDB" id="A0A059CU36"/>
<dbReference type="Gramene" id="KCW81425">
    <property type="protein sequence ID" value="KCW81425"/>
    <property type="gene ID" value="EUGRSUZ_C02805"/>
</dbReference>
<proteinExistence type="predicted"/>
<organism evidence="1">
    <name type="scientific">Eucalyptus grandis</name>
    <name type="common">Flooded gum</name>
    <dbReference type="NCBI Taxonomy" id="71139"/>
    <lineage>
        <taxon>Eukaryota</taxon>
        <taxon>Viridiplantae</taxon>
        <taxon>Streptophyta</taxon>
        <taxon>Embryophyta</taxon>
        <taxon>Tracheophyta</taxon>
        <taxon>Spermatophyta</taxon>
        <taxon>Magnoliopsida</taxon>
        <taxon>eudicotyledons</taxon>
        <taxon>Gunneridae</taxon>
        <taxon>Pentapetalae</taxon>
        <taxon>rosids</taxon>
        <taxon>malvids</taxon>
        <taxon>Myrtales</taxon>
        <taxon>Myrtaceae</taxon>
        <taxon>Myrtoideae</taxon>
        <taxon>Eucalypteae</taxon>
        <taxon>Eucalyptus</taxon>
    </lineage>
</organism>
<dbReference type="EMBL" id="KK198755">
    <property type="protein sequence ID" value="KCW81425.1"/>
    <property type="molecule type" value="Genomic_DNA"/>
</dbReference>